<dbReference type="SUPFAM" id="SSF54791">
    <property type="entry name" value="Eukaryotic type KH-domain (KH-domain type I)"/>
    <property type="match status" value="1"/>
</dbReference>
<evidence type="ECO:0000256" key="4">
    <source>
        <dbReference type="ARBA" id="ARBA00022490"/>
    </source>
</evidence>
<dbReference type="InterPro" id="IPR012340">
    <property type="entry name" value="NA-bd_OB-fold"/>
</dbReference>
<comment type="subcellular location">
    <subcellularLocation>
        <location evidence="1">Cytoplasm</location>
    </subcellularLocation>
    <subcellularLocation>
        <location evidence="2">Nucleus</location>
        <location evidence="2">Nucleolus</location>
    </subcellularLocation>
</comment>
<dbReference type="FunFam" id="2.40.50.140:FF:000112">
    <property type="entry name" value="Exosome complex component RRP40"/>
    <property type="match status" value="1"/>
</dbReference>
<dbReference type="InterPro" id="IPR036612">
    <property type="entry name" value="KH_dom_type_1_sf"/>
</dbReference>
<dbReference type="Pfam" id="PF15985">
    <property type="entry name" value="KH_6"/>
    <property type="match status" value="1"/>
</dbReference>
<reference evidence="11 12" key="2">
    <citation type="submission" date="2018-11" db="EMBL/GenBank/DDBJ databases">
        <authorList>
            <consortium name="Pathogen Informatics"/>
        </authorList>
    </citation>
    <scope>NUCLEOTIDE SEQUENCE [LARGE SCALE GENOMIC DNA]</scope>
</reference>
<evidence type="ECO:0000256" key="9">
    <source>
        <dbReference type="ARBA" id="ARBA00030615"/>
    </source>
</evidence>
<keyword evidence="5" id="KW-0698">rRNA processing</keyword>
<dbReference type="CDD" id="cd22526">
    <property type="entry name" value="KH-I_Rrp40"/>
    <property type="match status" value="1"/>
</dbReference>
<evidence type="ECO:0000313" key="13">
    <source>
        <dbReference type="WBParaSite" id="BTMF_0001293701-mRNA-1"/>
    </source>
</evidence>
<dbReference type="AlphaFoldDB" id="A0A0R3QYW3"/>
<reference evidence="13" key="1">
    <citation type="submission" date="2017-02" db="UniProtKB">
        <authorList>
            <consortium name="WormBaseParasite"/>
        </authorList>
    </citation>
    <scope>IDENTIFICATION</scope>
</reference>
<dbReference type="EMBL" id="UZAG01017937">
    <property type="protein sequence ID" value="VDO37355.1"/>
    <property type="molecule type" value="Genomic_DNA"/>
</dbReference>
<keyword evidence="4" id="KW-0963">Cytoplasm</keyword>
<evidence type="ECO:0000256" key="5">
    <source>
        <dbReference type="ARBA" id="ARBA00022552"/>
    </source>
</evidence>
<dbReference type="Pfam" id="PF21262">
    <property type="entry name" value="RRP40_S1"/>
    <property type="match status" value="1"/>
</dbReference>
<keyword evidence="6" id="KW-0271">Exosome</keyword>
<keyword evidence="8" id="KW-0539">Nucleus</keyword>
<organism evidence="13">
    <name type="scientific">Brugia timori</name>
    <dbReference type="NCBI Taxonomy" id="42155"/>
    <lineage>
        <taxon>Eukaryota</taxon>
        <taxon>Metazoa</taxon>
        <taxon>Ecdysozoa</taxon>
        <taxon>Nematoda</taxon>
        <taxon>Chromadorea</taxon>
        <taxon>Rhabditida</taxon>
        <taxon>Spirurina</taxon>
        <taxon>Spiruromorpha</taxon>
        <taxon>Filarioidea</taxon>
        <taxon>Onchocercidae</taxon>
        <taxon>Brugia</taxon>
    </lineage>
</organism>
<dbReference type="GO" id="GO:0000177">
    <property type="term" value="C:cytoplasmic exosome (RNase complex)"/>
    <property type="evidence" value="ECO:0007669"/>
    <property type="project" value="TreeGrafter"/>
</dbReference>
<dbReference type="GO" id="GO:0034475">
    <property type="term" value="P:U4 snRNA 3'-end processing"/>
    <property type="evidence" value="ECO:0007669"/>
    <property type="project" value="TreeGrafter"/>
</dbReference>
<comment type="similarity">
    <text evidence="3">Belongs to the RRP40 family.</text>
</comment>
<evidence type="ECO:0000256" key="7">
    <source>
        <dbReference type="ARBA" id="ARBA00022884"/>
    </source>
</evidence>
<dbReference type="CDD" id="cd05790">
    <property type="entry name" value="S1_Rrp40"/>
    <property type="match status" value="1"/>
</dbReference>
<dbReference type="GO" id="GO:0071051">
    <property type="term" value="P:poly(A)-dependent snoRNA 3'-end processing"/>
    <property type="evidence" value="ECO:0007669"/>
    <property type="project" value="TreeGrafter"/>
</dbReference>
<dbReference type="GO" id="GO:0071038">
    <property type="term" value="P:TRAMP-dependent tRNA surveillance pathway"/>
    <property type="evidence" value="ECO:0007669"/>
    <property type="project" value="TreeGrafter"/>
</dbReference>
<feature type="domain" description="K Homology" evidence="10">
    <location>
        <begin position="150"/>
        <end position="194"/>
    </location>
</feature>
<evidence type="ECO:0000313" key="11">
    <source>
        <dbReference type="EMBL" id="VDO37355.1"/>
    </source>
</evidence>
<dbReference type="Gene3D" id="2.40.50.140">
    <property type="entry name" value="Nucleic acid-binding proteins"/>
    <property type="match status" value="1"/>
</dbReference>
<dbReference type="WBParaSite" id="BTMF_0001293701-mRNA-1">
    <property type="protein sequence ID" value="BTMF_0001293701-mRNA-1"/>
    <property type="gene ID" value="BTMF_0001293701"/>
</dbReference>
<dbReference type="GO" id="GO:0000467">
    <property type="term" value="P:exonucleolytic trimming to generate mature 3'-end of 5.8S rRNA from tricistronic rRNA transcript (SSU-rRNA, 5.8S rRNA, LSU-rRNA)"/>
    <property type="evidence" value="ECO:0007669"/>
    <property type="project" value="TreeGrafter"/>
</dbReference>
<dbReference type="SUPFAM" id="SSF50249">
    <property type="entry name" value="Nucleic acid-binding proteins"/>
    <property type="match status" value="1"/>
</dbReference>
<dbReference type="InterPro" id="IPR049469">
    <property type="entry name" value="RRP40_KH-I"/>
</dbReference>
<evidence type="ECO:0000256" key="6">
    <source>
        <dbReference type="ARBA" id="ARBA00022835"/>
    </source>
</evidence>
<accession>A0A0R3QYW3</accession>
<sequence>MAEIHLPGDIVSLVVPGEKRTEIIGCGLERVINNPDQLLVVQPGIRRVSHGKQWMAVHSRRYIPQKGDRVIGIVTSTHGETFKIDIGSADIAFISFLSFEGATRRNRPNLKVGDLIYASVTTATKHLEPELTCIDGEGRARGMGLLPSGGFLFKTSLNLVRRILSPSSRLLSLIGKDIKFEITSGMNGRIWIKGINVVEVIAVCRIIKESEFIPESDIPAFVDKQIKYIKSNELITKTIIISKMVNVN</sequence>
<name>A0A0R3QYW3_9BILA</name>
<dbReference type="GO" id="GO:0071035">
    <property type="term" value="P:nuclear polyadenylation-dependent rRNA catabolic process"/>
    <property type="evidence" value="ECO:0007669"/>
    <property type="project" value="TreeGrafter"/>
</dbReference>
<evidence type="ECO:0000256" key="1">
    <source>
        <dbReference type="ARBA" id="ARBA00004496"/>
    </source>
</evidence>
<dbReference type="Proteomes" id="UP000280834">
    <property type="component" value="Unassembled WGS sequence"/>
</dbReference>
<proteinExistence type="inferred from homology"/>
<protein>
    <recommendedName>
        <fullName evidence="9">Ribosomal RNA-processing protein 40</fullName>
    </recommendedName>
</protein>
<evidence type="ECO:0000256" key="8">
    <source>
        <dbReference type="ARBA" id="ARBA00023242"/>
    </source>
</evidence>
<gene>
    <name evidence="11" type="ORF">BTMF_LOCUS10949</name>
</gene>
<dbReference type="GO" id="GO:0000176">
    <property type="term" value="C:nuclear exosome (RNase complex)"/>
    <property type="evidence" value="ECO:0007669"/>
    <property type="project" value="TreeGrafter"/>
</dbReference>
<dbReference type="GO" id="GO:0005730">
    <property type="term" value="C:nucleolus"/>
    <property type="evidence" value="ECO:0007669"/>
    <property type="project" value="UniProtKB-SubCell"/>
</dbReference>
<dbReference type="InterPro" id="IPR026699">
    <property type="entry name" value="Exosome_RNA_bind1/RRP40/RRP4"/>
</dbReference>
<dbReference type="InterPro" id="IPR004088">
    <property type="entry name" value="KH_dom_type_1"/>
</dbReference>
<dbReference type="GO" id="GO:0003723">
    <property type="term" value="F:RNA binding"/>
    <property type="evidence" value="ECO:0007669"/>
    <property type="project" value="UniProtKB-KW"/>
</dbReference>
<dbReference type="STRING" id="42155.A0A0R3QYW3"/>
<dbReference type="GO" id="GO:0071034">
    <property type="term" value="P:CUT catabolic process"/>
    <property type="evidence" value="ECO:0007669"/>
    <property type="project" value="TreeGrafter"/>
</dbReference>
<dbReference type="PANTHER" id="PTHR21321">
    <property type="entry name" value="PNAS-3 RELATED"/>
    <property type="match status" value="1"/>
</dbReference>
<evidence type="ECO:0000313" key="12">
    <source>
        <dbReference type="Proteomes" id="UP000280834"/>
    </source>
</evidence>
<evidence type="ECO:0000256" key="2">
    <source>
        <dbReference type="ARBA" id="ARBA00004604"/>
    </source>
</evidence>
<keyword evidence="7" id="KW-0694">RNA-binding</keyword>
<dbReference type="Gene3D" id="3.30.1370.10">
    <property type="entry name" value="K Homology domain, type 1"/>
    <property type="match status" value="1"/>
</dbReference>
<dbReference type="PANTHER" id="PTHR21321:SF1">
    <property type="entry name" value="EXOSOME COMPLEX COMPONENT RRP40"/>
    <property type="match status" value="1"/>
</dbReference>
<evidence type="ECO:0000256" key="3">
    <source>
        <dbReference type="ARBA" id="ARBA00007841"/>
    </source>
</evidence>
<evidence type="ECO:0000259" key="10">
    <source>
        <dbReference type="Pfam" id="PF15985"/>
    </source>
</evidence>
<dbReference type="InterPro" id="IPR037319">
    <property type="entry name" value="Rrp40_S1"/>
</dbReference>
<keyword evidence="12" id="KW-1185">Reference proteome</keyword>